<comment type="caution">
    <text evidence="1">The sequence shown here is derived from an EMBL/GenBank/DDBJ whole genome shotgun (WGS) entry which is preliminary data.</text>
</comment>
<name>A0AAV8XUA7_9CUCU</name>
<feature type="non-terminal residue" evidence="1">
    <location>
        <position position="64"/>
    </location>
</feature>
<protein>
    <submittedName>
        <fullName evidence="1">Uncharacterized protein</fullName>
    </submittedName>
</protein>
<evidence type="ECO:0000313" key="1">
    <source>
        <dbReference type="EMBL" id="KAJ8941840.1"/>
    </source>
</evidence>
<reference evidence="1" key="1">
    <citation type="journal article" date="2023" name="Insect Mol. Biol.">
        <title>Genome sequencing provides insights into the evolution of gene families encoding plant cell wall-degrading enzymes in longhorned beetles.</title>
        <authorList>
            <person name="Shin N.R."/>
            <person name="Okamura Y."/>
            <person name="Kirsch R."/>
            <person name="Pauchet Y."/>
        </authorList>
    </citation>
    <scope>NUCLEOTIDE SEQUENCE</scope>
    <source>
        <strain evidence="1">AMC_N1</strain>
    </source>
</reference>
<organism evidence="1 2">
    <name type="scientific">Aromia moschata</name>
    <dbReference type="NCBI Taxonomy" id="1265417"/>
    <lineage>
        <taxon>Eukaryota</taxon>
        <taxon>Metazoa</taxon>
        <taxon>Ecdysozoa</taxon>
        <taxon>Arthropoda</taxon>
        <taxon>Hexapoda</taxon>
        <taxon>Insecta</taxon>
        <taxon>Pterygota</taxon>
        <taxon>Neoptera</taxon>
        <taxon>Endopterygota</taxon>
        <taxon>Coleoptera</taxon>
        <taxon>Polyphaga</taxon>
        <taxon>Cucujiformia</taxon>
        <taxon>Chrysomeloidea</taxon>
        <taxon>Cerambycidae</taxon>
        <taxon>Cerambycinae</taxon>
        <taxon>Callichromatini</taxon>
        <taxon>Aromia</taxon>
    </lineage>
</organism>
<dbReference type="Proteomes" id="UP001162162">
    <property type="component" value="Unassembled WGS sequence"/>
</dbReference>
<gene>
    <name evidence="1" type="ORF">NQ318_005123</name>
</gene>
<evidence type="ECO:0000313" key="2">
    <source>
        <dbReference type="Proteomes" id="UP001162162"/>
    </source>
</evidence>
<accession>A0AAV8XUA7</accession>
<keyword evidence="2" id="KW-1185">Reference proteome</keyword>
<dbReference type="AlphaFoldDB" id="A0AAV8XUA7"/>
<proteinExistence type="predicted"/>
<dbReference type="EMBL" id="JAPWTK010000350">
    <property type="protein sequence ID" value="KAJ8941840.1"/>
    <property type="molecule type" value="Genomic_DNA"/>
</dbReference>
<sequence>MKAITKRNYAKLPEVQQKNNALRTQRLRNADKFIVDVFSTKVRSAALKEIFISELMTELHQQNY</sequence>